<gene>
    <name evidence="1" type="ORF">NCTC8139_02190</name>
</gene>
<dbReference type="EMBL" id="CAACYD010000006">
    <property type="protein sequence ID" value="VFA88640.1"/>
    <property type="molecule type" value="Genomic_DNA"/>
</dbReference>
<organism evidence="1 2">
    <name type="scientific">Gordonia paraffinivorans</name>
    <dbReference type="NCBI Taxonomy" id="175628"/>
    <lineage>
        <taxon>Bacteria</taxon>
        <taxon>Bacillati</taxon>
        <taxon>Actinomycetota</taxon>
        <taxon>Actinomycetes</taxon>
        <taxon>Mycobacteriales</taxon>
        <taxon>Gordoniaceae</taxon>
        <taxon>Gordonia</taxon>
    </lineage>
</organism>
<dbReference type="GeneID" id="60750195"/>
<protein>
    <submittedName>
        <fullName evidence="1">Cytochrome c biogenesis protein CcmA</fullName>
    </submittedName>
</protein>
<name>A0ABD7V332_9ACTN</name>
<sequence>MSDVPEPSGSSSGLPLLEARGLTVNASWGHIFGPVDFTVAEGGVTVFAGPESRGRAALLLTVAGRMRPSKGELTAFGRTNDAQHLFNRAAVAWIDEVDGIQQAIRIRDVVTELKRWSSPWWKWVTPAGEDDLERVCRPVFGSYPLPDLEAFVEELPELSSALFRIAVGNHRRPPLLVIGGVDRLTRRENQVLLMERLVDLGRTQTVITADVNAVAPAGGVRAVIPVDNLTEGQFLGLDHEDRT</sequence>
<dbReference type="RefSeq" id="WP_109239879.1">
    <property type="nucleotide sequence ID" value="NZ_CAACYD010000006.1"/>
</dbReference>
<proteinExistence type="predicted"/>
<comment type="caution">
    <text evidence="1">The sequence shown here is derived from an EMBL/GenBank/DDBJ whole genome shotgun (WGS) entry which is preliminary data.</text>
</comment>
<dbReference type="Proteomes" id="UP000360750">
    <property type="component" value="Unassembled WGS sequence"/>
</dbReference>
<accession>A0ABD7V332</accession>
<dbReference type="AlphaFoldDB" id="A0ABD7V332"/>
<evidence type="ECO:0000313" key="1">
    <source>
        <dbReference type="EMBL" id="VFA88640.1"/>
    </source>
</evidence>
<dbReference type="SUPFAM" id="SSF52540">
    <property type="entry name" value="P-loop containing nucleoside triphosphate hydrolases"/>
    <property type="match status" value="1"/>
</dbReference>
<dbReference type="InterPro" id="IPR027417">
    <property type="entry name" value="P-loop_NTPase"/>
</dbReference>
<evidence type="ECO:0000313" key="2">
    <source>
        <dbReference type="Proteomes" id="UP000360750"/>
    </source>
</evidence>
<reference evidence="1 2" key="1">
    <citation type="submission" date="2019-02" db="EMBL/GenBank/DDBJ databases">
        <authorList>
            <consortium name="Pathogen Informatics"/>
        </authorList>
    </citation>
    <scope>NUCLEOTIDE SEQUENCE [LARGE SCALE GENOMIC DNA]</scope>
    <source>
        <strain evidence="1 2">3012STDY6756503</strain>
    </source>
</reference>
<dbReference type="Gene3D" id="3.40.50.300">
    <property type="entry name" value="P-loop containing nucleotide triphosphate hydrolases"/>
    <property type="match status" value="1"/>
</dbReference>